<dbReference type="InterPro" id="IPR022269">
    <property type="entry name" value="SO_2930-like_C"/>
</dbReference>
<dbReference type="PROSITE" id="PS51257">
    <property type="entry name" value="PROKAR_LIPOPROTEIN"/>
    <property type="match status" value="1"/>
</dbReference>
<name>A0A0C1L274_9BACT</name>
<dbReference type="RefSeq" id="WP_039141677.1">
    <property type="nucleotide sequence ID" value="NZ_JSVC01000018.1"/>
</dbReference>
<proteinExistence type="predicted"/>
<dbReference type="Proteomes" id="UP000031408">
    <property type="component" value="Unassembled WGS sequence"/>
</dbReference>
<evidence type="ECO:0000313" key="6">
    <source>
        <dbReference type="Proteomes" id="UP000031408"/>
    </source>
</evidence>
<dbReference type="STRING" id="1349421.OI18_16235"/>
<evidence type="ECO:0000256" key="1">
    <source>
        <dbReference type="ARBA" id="ARBA00022723"/>
    </source>
</evidence>
<accession>A0A0C1L274</accession>
<evidence type="ECO:0000256" key="2">
    <source>
        <dbReference type="ARBA" id="ARBA00023004"/>
    </source>
</evidence>
<sequence length="359" mass="39963">MKKSVWWIAGILTGIVSFSGLIQGCKNKTAEQKINSDPNAFEFKEKLSEYGFFGGELKELKPQVALVHYELATPLFSDYAVKDRFVLLPKGKAARYTGSDLPDFPDSTIIIKNFAYINEQHQKVMIETRLLVKNPADHQWKVMNYLWNKEQTDAVKHIIGAKIPITLLDDNGAKISTTYQVPNTNDCKRCHTSNGELTPIGPKIRNLNFVQNGETVNQLLRWAKMGVLDSLPSMDKVAQLPDWKNTKQFTLDQRARAYIDINCAHCHKASGDASNTGLFLEYEQTDPAHLGIMKEPVSAGGGAGGLNYDIIPGDAAHSIFAYRMNSAVPGTAMPEVARSVIHKEGVQLIVDWINAMKKK</sequence>
<protein>
    <recommendedName>
        <fullName evidence="4">Cytochrome c domain-containing protein</fullName>
    </recommendedName>
</protein>
<dbReference type="NCBIfam" id="TIGR03806">
    <property type="entry name" value="chp_HNE_0200"/>
    <property type="match status" value="1"/>
</dbReference>
<keyword evidence="2 3" id="KW-0408">Iron</keyword>
<dbReference type="GO" id="GO:0046872">
    <property type="term" value="F:metal ion binding"/>
    <property type="evidence" value="ECO:0007669"/>
    <property type="project" value="UniProtKB-KW"/>
</dbReference>
<keyword evidence="3" id="KW-0349">Heme</keyword>
<comment type="caution">
    <text evidence="5">The sequence shown here is derived from an EMBL/GenBank/DDBJ whole genome shotgun (WGS) entry which is preliminary data.</text>
</comment>
<evidence type="ECO:0000256" key="3">
    <source>
        <dbReference type="PROSITE-ProRule" id="PRU00433"/>
    </source>
</evidence>
<keyword evidence="1 3" id="KW-0479">Metal-binding</keyword>
<dbReference type="InterPro" id="IPR009056">
    <property type="entry name" value="Cyt_c-like_dom"/>
</dbReference>
<reference evidence="5 6" key="1">
    <citation type="submission" date="2014-11" db="EMBL/GenBank/DDBJ databases">
        <title>Genome sequence of Flavihumibacter solisilvae 3-3.</title>
        <authorList>
            <person name="Zhou G."/>
            <person name="Li M."/>
            <person name="Wang G."/>
        </authorList>
    </citation>
    <scope>NUCLEOTIDE SEQUENCE [LARGE SCALE GENOMIC DNA]</scope>
    <source>
        <strain evidence="5 6">3-3</strain>
    </source>
</reference>
<evidence type="ECO:0000313" key="5">
    <source>
        <dbReference type="EMBL" id="KIC93701.1"/>
    </source>
</evidence>
<dbReference type="AlphaFoldDB" id="A0A0C1L274"/>
<dbReference type="PROSITE" id="PS51007">
    <property type="entry name" value="CYTC"/>
    <property type="match status" value="1"/>
</dbReference>
<dbReference type="GO" id="GO:0020037">
    <property type="term" value="F:heme binding"/>
    <property type="evidence" value="ECO:0007669"/>
    <property type="project" value="InterPro"/>
</dbReference>
<organism evidence="5 6">
    <name type="scientific">Flavihumibacter solisilvae</name>
    <dbReference type="NCBI Taxonomy" id="1349421"/>
    <lineage>
        <taxon>Bacteria</taxon>
        <taxon>Pseudomonadati</taxon>
        <taxon>Bacteroidota</taxon>
        <taxon>Chitinophagia</taxon>
        <taxon>Chitinophagales</taxon>
        <taxon>Chitinophagaceae</taxon>
        <taxon>Flavihumibacter</taxon>
    </lineage>
</organism>
<gene>
    <name evidence="5" type="ORF">OI18_16235</name>
</gene>
<dbReference type="EMBL" id="JSVC01000018">
    <property type="protein sequence ID" value="KIC93701.1"/>
    <property type="molecule type" value="Genomic_DNA"/>
</dbReference>
<feature type="domain" description="Cytochrome c" evidence="4">
    <location>
        <begin position="167"/>
        <end position="248"/>
    </location>
</feature>
<keyword evidence="6" id="KW-1185">Reference proteome</keyword>
<dbReference type="GO" id="GO:0009055">
    <property type="term" value="F:electron transfer activity"/>
    <property type="evidence" value="ECO:0007669"/>
    <property type="project" value="InterPro"/>
</dbReference>
<dbReference type="OrthoDB" id="338827at2"/>
<evidence type="ECO:0000259" key="4">
    <source>
        <dbReference type="PROSITE" id="PS51007"/>
    </source>
</evidence>